<name>A0A336MGL1_CULSO</name>
<dbReference type="SMART" id="SM00494">
    <property type="entry name" value="ChtBD2"/>
    <property type="match status" value="1"/>
</dbReference>
<dbReference type="PROSITE" id="PS50940">
    <property type="entry name" value="CHIT_BIND_II"/>
    <property type="match status" value="1"/>
</dbReference>
<dbReference type="EMBL" id="UFQT01001210">
    <property type="protein sequence ID" value="SSX29514.1"/>
    <property type="molecule type" value="Genomic_DNA"/>
</dbReference>
<feature type="region of interest" description="Disordered" evidence="1">
    <location>
        <begin position="782"/>
        <end position="827"/>
    </location>
</feature>
<dbReference type="Gene3D" id="2.170.140.10">
    <property type="entry name" value="Chitin binding domain"/>
    <property type="match status" value="1"/>
</dbReference>
<feature type="compositionally biased region" description="Polar residues" evidence="1">
    <location>
        <begin position="52"/>
        <end position="61"/>
    </location>
</feature>
<feature type="compositionally biased region" description="Polar residues" evidence="1">
    <location>
        <begin position="219"/>
        <end position="231"/>
    </location>
</feature>
<feature type="signal peptide" evidence="2">
    <location>
        <begin position="1"/>
        <end position="15"/>
    </location>
</feature>
<dbReference type="PANTHER" id="PTHR22933:SF18">
    <property type="match status" value="1"/>
</dbReference>
<dbReference type="PANTHER" id="PTHR22933">
    <property type="entry name" value="FI18007P1-RELATED"/>
    <property type="match status" value="1"/>
</dbReference>
<accession>A0A336MGL1</accession>
<dbReference type="AlphaFoldDB" id="A0A336MGL1"/>
<gene>
    <name evidence="4" type="primary">CSON001423</name>
</gene>
<reference evidence="4" key="1">
    <citation type="submission" date="2018-07" db="EMBL/GenBank/DDBJ databases">
        <authorList>
            <person name="Quirk P.G."/>
            <person name="Krulwich T.A."/>
        </authorList>
    </citation>
    <scope>NUCLEOTIDE SEQUENCE</scope>
</reference>
<feature type="region of interest" description="Disordered" evidence="1">
    <location>
        <begin position="43"/>
        <end position="63"/>
    </location>
</feature>
<feature type="compositionally biased region" description="Low complexity" evidence="1">
    <location>
        <begin position="554"/>
        <end position="565"/>
    </location>
</feature>
<feature type="region of interest" description="Disordered" evidence="1">
    <location>
        <begin position="546"/>
        <end position="580"/>
    </location>
</feature>
<keyword evidence="2" id="KW-0732">Signal</keyword>
<dbReference type="VEuPathDB" id="VectorBase:CSON001423"/>
<evidence type="ECO:0000259" key="3">
    <source>
        <dbReference type="PROSITE" id="PS50940"/>
    </source>
</evidence>
<dbReference type="GO" id="GO:0008061">
    <property type="term" value="F:chitin binding"/>
    <property type="evidence" value="ECO:0007669"/>
    <property type="project" value="InterPro"/>
</dbReference>
<feature type="compositionally biased region" description="Acidic residues" evidence="1">
    <location>
        <begin position="794"/>
        <end position="816"/>
    </location>
</feature>
<dbReference type="Pfam" id="PF01607">
    <property type="entry name" value="CBM_14"/>
    <property type="match status" value="1"/>
</dbReference>
<protein>
    <submittedName>
        <fullName evidence="4">CSON001423 protein</fullName>
    </submittedName>
</protein>
<dbReference type="SUPFAM" id="SSF57625">
    <property type="entry name" value="Invertebrate chitin-binding proteins"/>
    <property type="match status" value="1"/>
</dbReference>
<feature type="compositionally biased region" description="Basic and acidic residues" evidence="1">
    <location>
        <begin position="782"/>
        <end position="793"/>
    </location>
</feature>
<feature type="chain" id="PRO_5016286639" evidence="2">
    <location>
        <begin position="16"/>
        <end position="926"/>
    </location>
</feature>
<evidence type="ECO:0000256" key="1">
    <source>
        <dbReference type="SAM" id="MobiDB-lite"/>
    </source>
</evidence>
<dbReference type="InterPro" id="IPR052976">
    <property type="entry name" value="Scoloptoxin-like"/>
</dbReference>
<feature type="compositionally biased region" description="Basic residues" evidence="1">
    <location>
        <begin position="236"/>
        <end position="246"/>
    </location>
</feature>
<dbReference type="InterPro" id="IPR036508">
    <property type="entry name" value="Chitin-bd_dom_sf"/>
</dbReference>
<sequence length="926" mass="104331">MIAFILFVNGITVSSEVDLRNSTQNKNDDKLVKLSRRMDESEEILVDGNGASKRNLTQNTNKGERHRRLIPYMTFYVPGTNNELKLPINQAYNFMQQPPSGSAGSMFQHHHAMQHQTQQQQMIPQKIRGLIAVPVSPPMSMHQVMQQQQHQPKPIVYLTGKFQIPNGITRQPPSQQFLPVKSTIEPSHGQGFNNIKFPTYLSQQPQTGVITQNYYQAQQPLQSSHKSPQVIPQQSMKHHHNHHQSHHQPQSSSSVVQKVNFTPFLPSNKLPGNFVPIQTQQYENNNNLVYHNTGGSTGNGGTVLENSLISINNIQNYNTNNNNHHKNNDQKLSSGKPAIVSTIFVTSTSSVSKGAYQTPANVFHSTSAPNILGQDIPLEPFKFNGNKFNKNQFIHPENVTPKPQQFLKYSIKDEKPSSYYKPLNSNNYSPMKGNDFLQVTPILVTTVSPILVTTLQSTSNQNNYRHQYIPLKEMNHPSTVSEKPQFYPPSSTMAPMYLPKFIKTTPVPLQHNHNQNPSTYHPTMKTYYVPSQNNIKYVTPLHPKPTVSYDHTSPRPSTTTTTSRPYKTVTITPGDNESPDFDGNSLAVLLRKLQETNHLPETLTPDNIDNSIRTLKSKDRYKVTPKPDISNDYDYKYYDDANDDLDATKPIGPPGPNTGRAGIDYPNYSEIPETSFTCKEQRYKGFFGDPDTNCQVWHYCDLNGGKASFLCPNGTIFSQVALTCDWWFNVKCANTAQQYVLNERLYKYILPFTPKFPEDYSGPLVDKYLALKFEEMEEKMRRQKEKGLHKQHENEDDDANDVDASTDDSSSEEESSTEGPSITVTESDVEEILGTKLLPSTTNNLILSSTTTQMPPYRYLARHQNHHVPLSSSHKDSSTPSAIVTVAAPPKTIVESERLHLIEIKTDGSTGHLVRSTSGGGDYEQE</sequence>
<organism evidence="4">
    <name type="scientific">Culicoides sonorensis</name>
    <name type="common">Biting midge</name>
    <dbReference type="NCBI Taxonomy" id="179676"/>
    <lineage>
        <taxon>Eukaryota</taxon>
        <taxon>Metazoa</taxon>
        <taxon>Ecdysozoa</taxon>
        <taxon>Arthropoda</taxon>
        <taxon>Hexapoda</taxon>
        <taxon>Insecta</taxon>
        <taxon>Pterygota</taxon>
        <taxon>Neoptera</taxon>
        <taxon>Endopterygota</taxon>
        <taxon>Diptera</taxon>
        <taxon>Nematocera</taxon>
        <taxon>Chironomoidea</taxon>
        <taxon>Ceratopogonidae</taxon>
        <taxon>Ceratopogoninae</taxon>
        <taxon>Culicoides</taxon>
        <taxon>Monoculicoides</taxon>
    </lineage>
</organism>
<feature type="domain" description="Chitin-binding type-2" evidence="3">
    <location>
        <begin position="675"/>
        <end position="734"/>
    </location>
</feature>
<proteinExistence type="predicted"/>
<evidence type="ECO:0000313" key="4">
    <source>
        <dbReference type="EMBL" id="SSX29514.1"/>
    </source>
</evidence>
<feature type="region of interest" description="Disordered" evidence="1">
    <location>
        <begin position="219"/>
        <end position="255"/>
    </location>
</feature>
<dbReference type="GO" id="GO:0005576">
    <property type="term" value="C:extracellular region"/>
    <property type="evidence" value="ECO:0007669"/>
    <property type="project" value="InterPro"/>
</dbReference>
<dbReference type="InterPro" id="IPR002557">
    <property type="entry name" value="Chitin-bd_dom"/>
</dbReference>
<evidence type="ECO:0000256" key="2">
    <source>
        <dbReference type="SAM" id="SignalP"/>
    </source>
</evidence>